<keyword evidence="2" id="KW-0436">Ligase</keyword>
<name>A0A235BBL3_9BACL</name>
<proteinExistence type="inferred from homology"/>
<dbReference type="EMBL" id="NOWF01000001">
    <property type="protein sequence ID" value="OYD09694.1"/>
    <property type="molecule type" value="Genomic_DNA"/>
</dbReference>
<organism evidence="8 9">
    <name type="scientific">Paludifilum halophilum</name>
    <dbReference type="NCBI Taxonomy" id="1642702"/>
    <lineage>
        <taxon>Bacteria</taxon>
        <taxon>Bacillati</taxon>
        <taxon>Bacillota</taxon>
        <taxon>Bacilli</taxon>
        <taxon>Bacillales</taxon>
        <taxon>Thermoactinomycetaceae</taxon>
        <taxon>Paludifilum</taxon>
    </lineage>
</organism>
<evidence type="ECO:0000256" key="6">
    <source>
        <dbReference type="RuleBase" id="RU000384"/>
    </source>
</evidence>
<dbReference type="InterPro" id="IPR014746">
    <property type="entry name" value="Gln_synth/guanido_kin_cat_dom"/>
</dbReference>
<reference evidence="8 9" key="1">
    <citation type="submission" date="2017-07" db="EMBL/GenBank/DDBJ databases">
        <title>The genome sequence of Paludifilum halophilum highlights mechanisms for microbial adaptation to high salt environemnts.</title>
        <authorList>
            <person name="Belbahri L."/>
        </authorList>
    </citation>
    <scope>NUCLEOTIDE SEQUENCE [LARGE SCALE GENOMIC DNA]</scope>
    <source>
        <strain evidence="8 9">DSM 102817</strain>
    </source>
</reference>
<dbReference type="OrthoDB" id="9807095at2"/>
<evidence type="ECO:0000313" key="9">
    <source>
        <dbReference type="Proteomes" id="UP000215459"/>
    </source>
</evidence>
<keyword evidence="4" id="KW-0067">ATP-binding</keyword>
<dbReference type="GO" id="GO:0042402">
    <property type="term" value="P:biogenic amine catabolic process"/>
    <property type="evidence" value="ECO:0007669"/>
    <property type="project" value="UniProtKB-ARBA"/>
</dbReference>
<dbReference type="Pfam" id="PF00120">
    <property type="entry name" value="Gln-synt_C"/>
    <property type="match status" value="1"/>
</dbReference>
<feature type="domain" description="GS catalytic" evidence="7">
    <location>
        <begin position="130"/>
        <end position="465"/>
    </location>
</feature>
<dbReference type="RefSeq" id="WP_094262794.1">
    <property type="nucleotide sequence ID" value="NZ_NOWF01000001.1"/>
</dbReference>
<dbReference type="PROSITE" id="PS51987">
    <property type="entry name" value="GS_CATALYTIC"/>
    <property type="match status" value="1"/>
</dbReference>
<dbReference type="GO" id="GO:0006542">
    <property type="term" value="P:glutamine biosynthetic process"/>
    <property type="evidence" value="ECO:0007669"/>
    <property type="project" value="InterPro"/>
</dbReference>
<dbReference type="PANTHER" id="PTHR43785">
    <property type="entry name" value="GAMMA-GLUTAMYLPUTRESCINE SYNTHETASE"/>
    <property type="match status" value="1"/>
</dbReference>
<accession>A0A235BBL3</accession>
<evidence type="ECO:0000259" key="7">
    <source>
        <dbReference type="PROSITE" id="PS51987"/>
    </source>
</evidence>
<dbReference type="PANTHER" id="PTHR43785:SF12">
    <property type="entry name" value="TYPE-1 GLUTAMINE SYNTHETASE 2"/>
    <property type="match status" value="1"/>
</dbReference>
<evidence type="ECO:0000256" key="4">
    <source>
        <dbReference type="ARBA" id="ARBA00022840"/>
    </source>
</evidence>
<evidence type="ECO:0000313" key="8">
    <source>
        <dbReference type="EMBL" id="OYD09694.1"/>
    </source>
</evidence>
<dbReference type="FunFam" id="3.30.590.10:FF:000005">
    <property type="entry name" value="Probable glutamine synthetase"/>
    <property type="match status" value="1"/>
</dbReference>
<sequence>MNQTDTEVRAKGMMTKRELEEAVREGRIDTVVVAIIDMQGRLMGKRLTGDYFLQGDLDHGTHFCNYLLGTDMEMNTPPGFREMNWEGGYGDWLARPDWSTLRRIPWLDKTAMVLADVVSEATGELIDIAPRSILKKQLKKARDRGFHIMMASELEFYTMEETYESIHDKGYERILTAGRYNEDYNLLQGTRNEPLYRKVRQYMTESGIPVESSKGEACAGQHEVNLVYTDALSSADRHVSFKHGLKEIGIQEGYAITFMAKPDHRWTGSSGHIHISLWDPDLKNNLFYDPAAKHHMSETMRHFLGGVMKYTRDLTLWFAPNINSYKRFAPESWAPVHIVWSRDNRSAGIRIVGDKKGLRIENRITGADINPYLAYAAMIGAGLEGIEQRIEPEAERKGNAYEVKGSPSIPGSLYEAIAYWEGSDTVKKILGEDVAYHYGYAAKLEQQAYDAVVTTWERARYFEQG</sequence>
<dbReference type="AlphaFoldDB" id="A0A235BBL3"/>
<dbReference type="GO" id="GO:0006576">
    <property type="term" value="P:biogenic amine metabolic process"/>
    <property type="evidence" value="ECO:0007669"/>
    <property type="project" value="UniProtKB-ARBA"/>
</dbReference>
<comment type="similarity">
    <text evidence="1 5 6">Belongs to the glutamine synthetase family.</text>
</comment>
<dbReference type="GO" id="GO:0005524">
    <property type="term" value="F:ATP binding"/>
    <property type="evidence" value="ECO:0007669"/>
    <property type="project" value="UniProtKB-KW"/>
</dbReference>
<keyword evidence="9" id="KW-1185">Reference proteome</keyword>
<dbReference type="GO" id="GO:0004356">
    <property type="term" value="F:glutamine synthetase activity"/>
    <property type="evidence" value="ECO:0007669"/>
    <property type="project" value="InterPro"/>
</dbReference>
<dbReference type="SUPFAM" id="SSF54368">
    <property type="entry name" value="Glutamine synthetase, N-terminal domain"/>
    <property type="match status" value="1"/>
</dbReference>
<evidence type="ECO:0000256" key="5">
    <source>
        <dbReference type="PROSITE-ProRule" id="PRU01331"/>
    </source>
</evidence>
<evidence type="ECO:0000256" key="1">
    <source>
        <dbReference type="ARBA" id="ARBA00009897"/>
    </source>
</evidence>
<dbReference type="SUPFAM" id="SSF55931">
    <property type="entry name" value="Glutamine synthetase/guanido kinase"/>
    <property type="match status" value="1"/>
</dbReference>
<evidence type="ECO:0000256" key="3">
    <source>
        <dbReference type="ARBA" id="ARBA00022741"/>
    </source>
</evidence>
<protein>
    <submittedName>
        <fullName evidence="8">Glutamine synthetase</fullName>
    </submittedName>
</protein>
<dbReference type="Gene3D" id="3.10.20.70">
    <property type="entry name" value="Glutamine synthetase, N-terminal domain"/>
    <property type="match status" value="1"/>
</dbReference>
<dbReference type="Proteomes" id="UP000215459">
    <property type="component" value="Unassembled WGS sequence"/>
</dbReference>
<evidence type="ECO:0000256" key="2">
    <source>
        <dbReference type="ARBA" id="ARBA00022598"/>
    </source>
</evidence>
<comment type="caution">
    <text evidence="8">The sequence shown here is derived from an EMBL/GenBank/DDBJ whole genome shotgun (WGS) entry which is preliminary data.</text>
</comment>
<dbReference type="InterPro" id="IPR008146">
    <property type="entry name" value="Gln_synth_cat_dom"/>
</dbReference>
<gene>
    <name evidence="8" type="ORF">CHM34_01440</name>
</gene>
<keyword evidence="3" id="KW-0547">Nucleotide-binding</keyword>
<dbReference type="Gene3D" id="3.30.590.10">
    <property type="entry name" value="Glutamine synthetase/guanido kinase, catalytic domain"/>
    <property type="match status" value="1"/>
</dbReference>
<dbReference type="InterPro" id="IPR036651">
    <property type="entry name" value="Gln_synt_N_sf"/>
</dbReference>
<dbReference type="SMART" id="SM01230">
    <property type="entry name" value="Gln-synt_C"/>
    <property type="match status" value="1"/>
</dbReference>